<feature type="compositionally biased region" description="Low complexity" evidence="4">
    <location>
        <begin position="238"/>
        <end position="253"/>
    </location>
</feature>
<dbReference type="InterPro" id="IPR008501">
    <property type="entry name" value="THOC7/Mft1"/>
</dbReference>
<evidence type="ECO:0000256" key="2">
    <source>
        <dbReference type="ARBA" id="ARBA00023242"/>
    </source>
</evidence>
<evidence type="ECO:0000313" key="5">
    <source>
        <dbReference type="EMBL" id="GES89532.1"/>
    </source>
</evidence>
<dbReference type="Pfam" id="PF05615">
    <property type="entry name" value="THOC7"/>
    <property type="match status" value="1"/>
</dbReference>
<evidence type="ECO:0000256" key="4">
    <source>
        <dbReference type="SAM" id="MobiDB-lite"/>
    </source>
</evidence>
<feature type="compositionally biased region" description="Acidic residues" evidence="4">
    <location>
        <begin position="297"/>
        <end position="318"/>
    </location>
</feature>
<feature type="compositionally biased region" description="Basic and acidic residues" evidence="4">
    <location>
        <begin position="417"/>
        <end position="427"/>
    </location>
</feature>
<evidence type="ECO:0000256" key="3">
    <source>
        <dbReference type="SAM" id="Coils"/>
    </source>
</evidence>
<dbReference type="GO" id="GO:0006397">
    <property type="term" value="P:mRNA processing"/>
    <property type="evidence" value="ECO:0007669"/>
    <property type="project" value="InterPro"/>
</dbReference>
<feature type="compositionally biased region" description="Basic and acidic residues" evidence="4">
    <location>
        <begin position="260"/>
        <end position="277"/>
    </location>
</feature>
<feature type="region of interest" description="Disordered" evidence="4">
    <location>
        <begin position="213"/>
        <end position="448"/>
    </location>
</feature>
<dbReference type="OrthoDB" id="205166at2759"/>
<feature type="compositionally biased region" description="Acidic residues" evidence="4">
    <location>
        <begin position="350"/>
        <end position="359"/>
    </location>
</feature>
<name>A0A8H3LJ39_9GLOM</name>
<feature type="compositionally biased region" description="Acidic residues" evidence="4">
    <location>
        <begin position="428"/>
        <end position="441"/>
    </location>
</feature>
<feature type="compositionally biased region" description="Polar residues" evidence="4">
    <location>
        <begin position="334"/>
        <end position="349"/>
    </location>
</feature>
<accession>A0A8H3LJ39</accession>
<evidence type="ECO:0000313" key="6">
    <source>
        <dbReference type="Proteomes" id="UP000615446"/>
    </source>
</evidence>
<keyword evidence="3" id="KW-0175">Coiled coil</keyword>
<feature type="coiled-coil region" evidence="3">
    <location>
        <begin position="92"/>
        <end position="159"/>
    </location>
</feature>
<comment type="caution">
    <text evidence="5">The sequence shown here is derived from an EMBL/GenBank/DDBJ whole genome shotgun (WGS) entry which is preliminary data.</text>
</comment>
<reference evidence="5" key="1">
    <citation type="submission" date="2019-10" db="EMBL/GenBank/DDBJ databases">
        <title>Conservation and host-specific expression of non-tandemly repeated heterogenous ribosome RNA gene in arbuscular mycorrhizal fungi.</title>
        <authorList>
            <person name="Maeda T."/>
            <person name="Kobayashi Y."/>
            <person name="Nakagawa T."/>
            <person name="Ezawa T."/>
            <person name="Yamaguchi K."/>
            <person name="Bino T."/>
            <person name="Nishimoto Y."/>
            <person name="Shigenobu S."/>
            <person name="Kawaguchi M."/>
        </authorList>
    </citation>
    <scope>NUCLEOTIDE SEQUENCE</scope>
    <source>
        <strain evidence="5">HR1</strain>
    </source>
</reference>
<protein>
    <submittedName>
        <fullName evidence="5">THO complex subunit 7 homolog</fullName>
    </submittedName>
</protein>
<dbReference type="EMBL" id="BLAL01000189">
    <property type="protein sequence ID" value="GES89532.1"/>
    <property type="molecule type" value="Genomic_DNA"/>
</dbReference>
<keyword evidence="2" id="KW-0539">Nucleus</keyword>
<proteinExistence type="predicted"/>
<feature type="compositionally biased region" description="Basic and acidic residues" evidence="4">
    <location>
        <begin position="364"/>
        <end position="373"/>
    </location>
</feature>
<evidence type="ECO:0000256" key="1">
    <source>
        <dbReference type="ARBA" id="ARBA00004123"/>
    </source>
</evidence>
<dbReference type="AlphaFoldDB" id="A0A8H3LJ39"/>
<gene>
    <name evidence="5" type="ORF">RCL2_001642800</name>
</gene>
<dbReference type="Proteomes" id="UP000615446">
    <property type="component" value="Unassembled WGS sequence"/>
</dbReference>
<comment type="subcellular location">
    <subcellularLocation>
        <location evidence="1">Nucleus</location>
    </subcellularLocation>
</comment>
<feature type="compositionally biased region" description="Basic and acidic residues" evidence="4">
    <location>
        <begin position="397"/>
        <end position="408"/>
    </location>
</feature>
<feature type="compositionally biased region" description="Acidic residues" evidence="4">
    <location>
        <begin position="374"/>
        <end position="396"/>
    </location>
</feature>
<organism evidence="5 6">
    <name type="scientific">Rhizophagus clarus</name>
    <dbReference type="NCBI Taxonomy" id="94130"/>
    <lineage>
        <taxon>Eukaryota</taxon>
        <taxon>Fungi</taxon>
        <taxon>Fungi incertae sedis</taxon>
        <taxon>Mucoromycota</taxon>
        <taxon>Glomeromycotina</taxon>
        <taxon>Glomeromycetes</taxon>
        <taxon>Glomerales</taxon>
        <taxon>Glomeraceae</taxon>
        <taxon>Rhizophagus</taxon>
    </lineage>
</organism>
<dbReference type="GO" id="GO:0000445">
    <property type="term" value="C:THO complex part of transcription export complex"/>
    <property type="evidence" value="ECO:0007669"/>
    <property type="project" value="InterPro"/>
</dbReference>
<sequence>MEFDRQRRRKNYGMDEEQIIRDRLSVEERNLRRVTKKHSVLINSLEQGNTNDIQQQFNDFMVDFSSYELTLTRFQAIHDMNLQETRHWNEEAQRIELEIKDTMLVIENLEKELAQEEEIRRNKAEYDRLAAVINQQKTREESLSAISKLDEEIISLEEKDRLLDETLDRRKLQLQRILTVVQEVQSEIEIEREQNPQMVDDDEAVTTPDSMRSEFFSPIANPSSPVERVNDGDNAPKINGINGINSSSSNLADNDNELNEGDHHRMSNDNDENKQQDNEENSQSQDIASSSDNLTEVGDDAGEIGELAADEADEDENGLEVRDDVTEADDVDTIDSSSDGVDLNQNEQNVETEDLDDGDVVTSDNEKNDIKYEDENDDVPVPTDDGDDGEIVEDSDENQRGEKRKRSDEEEEEEEEGLIKEKVPRLSDDDEGLIEESEDEGVIIKDEQ</sequence>